<name>A0A1H7HY07_9EURY</name>
<dbReference type="EMBL" id="FOAK01000003">
    <property type="protein sequence ID" value="SEK54482.1"/>
    <property type="molecule type" value="Genomic_DNA"/>
</dbReference>
<gene>
    <name evidence="1" type="ORF">SAMN05216439_1081</name>
</gene>
<dbReference type="STRING" id="190974.SAMN05216439_1081"/>
<sequence>MVRNKRLNAVISFILPGLGQILNGDEKRGIKFLIGMVVLHIVIYYALNNVVGSMISTLYHAYSAYDAYKTCEM</sequence>
<dbReference type="AlphaFoldDB" id="A0A1H7HY07"/>
<dbReference type="Proteomes" id="UP000199506">
    <property type="component" value="Unassembled WGS sequence"/>
</dbReference>
<dbReference type="OrthoDB" id="64860at2157"/>
<organism evidence="1 2">
    <name type="scientific">Methanobrevibacter gottschalkii</name>
    <dbReference type="NCBI Taxonomy" id="190974"/>
    <lineage>
        <taxon>Archaea</taxon>
        <taxon>Methanobacteriati</taxon>
        <taxon>Methanobacteriota</taxon>
        <taxon>Methanomada group</taxon>
        <taxon>Methanobacteria</taxon>
        <taxon>Methanobacteriales</taxon>
        <taxon>Methanobacteriaceae</taxon>
        <taxon>Methanobrevibacter</taxon>
    </lineage>
</organism>
<protein>
    <recommendedName>
        <fullName evidence="3">TM2 domain-containing protein</fullName>
    </recommendedName>
</protein>
<dbReference type="RefSeq" id="WP_069574170.1">
    <property type="nucleotide sequence ID" value="NZ_FOAK01000003.1"/>
</dbReference>
<evidence type="ECO:0000313" key="2">
    <source>
        <dbReference type="Proteomes" id="UP000199506"/>
    </source>
</evidence>
<reference evidence="1 2" key="1">
    <citation type="submission" date="2016-10" db="EMBL/GenBank/DDBJ databases">
        <authorList>
            <person name="de Groot N.N."/>
        </authorList>
    </citation>
    <scope>NUCLEOTIDE SEQUENCE [LARGE SCALE GENOMIC DNA]</scope>
    <source>
        <strain evidence="1 2">DSM 11978</strain>
    </source>
</reference>
<accession>A0A1H7HY07</accession>
<evidence type="ECO:0000313" key="1">
    <source>
        <dbReference type="EMBL" id="SEK54482.1"/>
    </source>
</evidence>
<evidence type="ECO:0008006" key="3">
    <source>
        <dbReference type="Google" id="ProtNLM"/>
    </source>
</evidence>
<proteinExistence type="predicted"/>